<dbReference type="InParanoid" id="D2VUU7"/>
<keyword evidence="9" id="KW-1185">Reference proteome</keyword>
<comment type="cofactor">
    <cofactor evidence="2">
        <name>Mg(2+)</name>
        <dbReference type="ChEBI" id="CHEBI:18420"/>
    </cofactor>
</comment>
<dbReference type="AlphaFoldDB" id="D2VUU7"/>
<dbReference type="PANTHER" id="PTHR12318:SF0">
    <property type="entry name" value="ACYL-COENZYME A DIPHOSPHATASE NUDT19"/>
    <property type="match status" value="1"/>
</dbReference>
<dbReference type="InterPro" id="IPR015797">
    <property type="entry name" value="NUDIX_hydrolase-like_dom_sf"/>
</dbReference>
<keyword evidence="5" id="KW-0460">Magnesium</keyword>
<name>D2VUU7_NAEGR</name>
<feature type="domain" description="Nudix hydrolase" evidence="7">
    <location>
        <begin position="6"/>
        <end position="201"/>
    </location>
</feature>
<gene>
    <name evidence="8" type="ORF">NAEGRDRAFT_72791</name>
</gene>
<dbReference type="PROSITE" id="PS51462">
    <property type="entry name" value="NUDIX"/>
    <property type="match status" value="1"/>
</dbReference>
<proteinExistence type="predicted"/>
<evidence type="ECO:0000256" key="5">
    <source>
        <dbReference type="ARBA" id="ARBA00022842"/>
    </source>
</evidence>
<evidence type="ECO:0000256" key="4">
    <source>
        <dbReference type="ARBA" id="ARBA00022801"/>
    </source>
</evidence>
<dbReference type="GO" id="GO:0046872">
    <property type="term" value="F:metal ion binding"/>
    <property type="evidence" value="ECO:0007669"/>
    <property type="project" value="UniProtKB-KW"/>
</dbReference>
<dbReference type="eggNOG" id="KOG3904">
    <property type="taxonomic scope" value="Eukaryota"/>
</dbReference>
<comment type="cofactor">
    <cofactor evidence="1">
        <name>Mn(2+)</name>
        <dbReference type="ChEBI" id="CHEBI:29035"/>
    </cofactor>
</comment>
<reference evidence="8 9" key="1">
    <citation type="journal article" date="2010" name="Cell">
        <title>The genome of Naegleria gruberi illuminates early eukaryotic versatility.</title>
        <authorList>
            <person name="Fritz-Laylin L.K."/>
            <person name="Prochnik S.E."/>
            <person name="Ginger M.L."/>
            <person name="Dacks J.B."/>
            <person name="Carpenter M.L."/>
            <person name="Field M.C."/>
            <person name="Kuo A."/>
            <person name="Paredez A."/>
            <person name="Chapman J."/>
            <person name="Pham J."/>
            <person name="Shu S."/>
            <person name="Neupane R."/>
            <person name="Cipriano M."/>
            <person name="Mancuso J."/>
            <person name="Tu H."/>
            <person name="Salamov A."/>
            <person name="Lindquist E."/>
            <person name="Shapiro H."/>
            <person name="Lucas S."/>
            <person name="Grigoriev I.V."/>
            <person name="Cande W.Z."/>
            <person name="Fulton C."/>
            <person name="Rokhsar D.S."/>
            <person name="Dawson S.C."/>
        </authorList>
    </citation>
    <scope>NUCLEOTIDE SEQUENCE [LARGE SCALE GENOMIC DNA]</scope>
    <source>
        <strain evidence="8 9">NEG-M</strain>
    </source>
</reference>
<dbReference type="PANTHER" id="PTHR12318">
    <property type="entry name" value="TESTOSTERONE-REGULATED PROTEIN RP2"/>
    <property type="match status" value="1"/>
</dbReference>
<dbReference type="RefSeq" id="XP_002672130.1">
    <property type="nucleotide sequence ID" value="XM_002672084.1"/>
</dbReference>
<dbReference type="KEGG" id="ngr:NAEGRDRAFT_72791"/>
<dbReference type="EMBL" id="GG738900">
    <property type="protein sequence ID" value="EFC39386.1"/>
    <property type="molecule type" value="Genomic_DNA"/>
</dbReference>
<evidence type="ECO:0000313" key="9">
    <source>
        <dbReference type="Proteomes" id="UP000006671"/>
    </source>
</evidence>
<dbReference type="Proteomes" id="UP000006671">
    <property type="component" value="Unassembled WGS sequence"/>
</dbReference>
<dbReference type="STRING" id="5762.D2VUU7"/>
<dbReference type="Gene3D" id="3.90.79.10">
    <property type="entry name" value="Nucleoside Triphosphate Pyrophosphohydrolase"/>
    <property type="match status" value="1"/>
</dbReference>
<evidence type="ECO:0000313" key="8">
    <source>
        <dbReference type="EMBL" id="EFC39386.1"/>
    </source>
</evidence>
<dbReference type="VEuPathDB" id="AmoebaDB:NAEGRDRAFT_72791"/>
<accession>D2VUU7</accession>
<dbReference type="OrthoDB" id="1695362at2759"/>
<dbReference type="SUPFAM" id="SSF55811">
    <property type="entry name" value="Nudix"/>
    <property type="match status" value="1"/>
</dbReference>
<dbReference type="GeneID" id="8854036"/>
<dbReference type="InterPro" id="IPR039121">
    <property type="entry name" value="NUDT19"/>
</dbReference>
<sequence length="298" mass="34339">MPPSIPRRASSLIYLVPVEWLKRRNYNFSSSNSSFDYKLLLLERNESSKSFAKSSTFPGGALETTDGQLGDEDKVCAIRESFEEAGFLVCKEKVPVKEIMQNNWRNVVHNEANQFKQMLSQYNLTLDLDSLIPYQRWITPELAPSRFDTKFYISNPKSEQDFEFDISHDGSENVNSVWMSPDEAISSFVQKKILLAPPTYCILNHLCKYQTWNHIIEESRNKNVDLNHQPILPIMINNKDESVRGVYGERIPKQIIILPGDCLHKSSDNISGIPNSYHRLEIYGPNDYSLIDKRQSKL</sequence>
<evidence type="ECO:0000256" key="3">
    <source>
        <dbReference type="ARBA" id="ARBA00022723"/>
    </source>
</evidence>
<keyword evidence="4" id="KW-0378">Hydrolase</keyword>
<evidence type="ECO:0000256" key="1">
    <source>
        <dbReference type="ARBA" id="ARBA00001936"/>
    </source>
</evidence>
<keyword evidence="6" id="KW-0464">Manganese</keyword>
<evidence type="ECO:0000256" key="6">
    <source>
        <dbReference type="ARBA" id="ARBA00023211"/>
    </source>
</evidence>
<evidence type="ECO:0000259" key="7">
    <source>
        <dbReference type="PROSITE" id="PS51462"/>
    </source>
</evidence>
<keyword evidence="3" id="KW-0479">Metal-binding</keyword>
<dbReference type="GO" id="GO:0005739">
    <property type="term" value="C:mitochondrion"/>
    <property type="evidence" value="ECO:0007669"/>
    <property type="project" value="TreeGrafter"/>
</dbReference>
<organism evidence="9">
    <name type="scientific">Naegleria gruberi</name>
    <name type="common">Amoeba</name>
    <dbReference type="NCBI Taxonomy" id="5762"/>
    <lineage>
        <taxon>Eukaryota</taxon>
        <taxon>Discoba</taxon>
        <taxon>Heterolobosea</taxon>
        <taxon>Tetramitia</taxon>
        <taxon>Eutetramitia</taxon>
        <taxon>Vahlkampfiidae</taxon>
        <taxon>Naegleria</taxon>
    </lineage>
</organism>
<dbReference type="InterPro" id="IPR000086">
    <property type="entry name" value="NUDIX_hydrolase_dom"/>
</dbReference>
<dbReference type="OMA" id="DTWFFVA"/>
<evidence type="ECO:0000256" key="2">
    <source>
        <dbReference type="ARBA" id="ARBA00001946"/>
    </source>
</evidence>
<dbReference type="GO" id="GO:0016818">
    <property type="term" value="F:hydrolase activity, acting on acid anhydrides, in phosphorus-containing anhydrides"/>
    <property type="evidence" value="ECO:0007669"/>
    <property type="project" value="InterPro"/>
</dbReference>
<protein>
    <submittedName>
        <fullName evidence="8">Predicted protein</fullName>
    </submittedName>
</protein>